<keyword evidence="3" id="KW-1185">Reference proteome</keyword>
<reference evidence="2 3" key="1">
    <citation type="submission" date="2018-10" db="EMBL/GenBank/DDBJ databases">
        <title>Phylogenomics of Brevibacillus.</title>
        <authorList>
            <person name="Dunlap C."/>
        </authorList>
    </citation>
    <scope>NUCLEOTIDE SEQUENCE [LARGE SCALE GENOMIC DNA]</scope>
    <source>
        <strain evidence="2 3">JCM 12215</strain>
    </source>
</reference>
<comment type="caution">
    <text evidence="2">The sequence shown here is derived from an EMBL/GenBank/DDBJ whole genome shotgun (WGS) entry which is preliminary data.</text>
</comment>
<dbReference type="OrthoDB" id="1706086at2"/>
<accession>A0A3M8C5E1</accession>
<gene>
    <name evidence="2" type="ORF">EDM52_16605</name>
</gene>
<organism evidence="2 3">
    <name type="scientific">Brevibacillus invocatus</name>
    <dbReference type="NCBI Taxonomy" id="173959"/>
    <lineage>
        <taxon>Bacteria</taxon>
        <taxon>Bacillati</taxon>
        <taxon>Bacillota</taxon>
        <taxon>Bacilli</taxon>
        <taxon>Bacillales</taxon>
        <taxon>Paenibacillaceae</taxon>
        <taxon>Brevibacillus</taxon>
    </lineage>
</organism>
<sequence length="781" mass="84918">MQNFKKRSAQACKTGLVGAVLVGMLGLPNLGFAATALPLSDIAQNPNKDSILKLNYAGVLKGYTDGTFRPQNEVTRAEFAKVAVLAMGYTEEQAKLLQGTTVFKDLPANHWATGYINLAVSQGIIKGYPDGTFKPNNNVKIAEALTVYVQGLKINVNTSSVGEWYYPYLLEANKAGLYDSAETPTVGAKRDIVSKYTSRFMETPVYANGAYYDRNGNADGTNQKLPVVKGVVSSYNKTTKKLKITGQNSEITVSDKAQVYGNIVVGAQVQYILNKGNIDFLIVSTAESQIVEGVVKTGLNFSSAIGDEKQFKAIVKGKEIVLEVVNGVNVSRTNIGQKFVAVLGDDGRVESITFSKNTTTGLIEKISAVSGTNAKKELKVGSETYVLTNSATIKGKAHPQAKEATASFADMEKGDLVELTMDEDGKVTAVVYTKLTATETIKVDTDDNLIIIGSVKYEVFKDTELIVDEEEVDELDELQDGKLAVLTFDEDGLLKKVEQGTKVASNKVVADTTAYQAGPPVNLATIKVDKKTYDILATAKLTIDGKKVSATTIKENQLNDYRIISWKYNLGTNDIVELEVESQTVKGYVTKKTGDKITVNGKVYELASGVTIDNNAATNDKEYTLTLDSEGKVKAVSGALKTVSGIVEEVEIREDNGEITSAKITVDGEKYTIDDEDAVEDLEQFEYVTLTLNRDQEVTAASAQGKKEESKVSFIGIESRVNGDKYVYFDDVSTSLKMAENAKVKYYDGSDMKESDVKKTDKVDLWTKADGQVYVIVVLKR</sequence>
<dbReference type="Pfam" id="PF00395">
    <property type="entry name" value="SLH"/>
    <property type="match status" value="2"/>
</dbReference>
<proteinExistence type="predicted"/>
<dbReference type="InterPro" id="IPR001119">
    <property type="entry name" value="SLH_dom"/>
</dbReference>
<evidence type="ECO:0000259" key="1">
    <source>
        <dbReference type="PROSITE" id="PS51272"/>
    </source>
</evidence>
<protein>
    <submittedName>
        <fullName evidence="2">S-layer homology domain-containing protein</fullName>
    </submittedName>
</protein>
<name>A0A3M8C5E1_9BACL</name>
<dbReference type="InterPro" id="IPR051465">
    <property type="entry name" value="Cell_Envelope_Struct_Comp"/>
</dbReference>
<dbReference type="EMBL" id="RHHR01000032">
    <property type="protein sequence ID" value="RNB70841.1"/>
    <property type="molecule type" value="Genomic_DNA"/>
</dbReference>
<dbReference type="PROSITE" id="PS51272">
    <property type="entry name" value="SLH"/>
    <property type="match status" value="2"/>
</dbReference>
<dbReference type="AlphaFoldDB" id="A0A3M8C5E1"/>
<dbReference type="RefSeq" id="WP_122910084.1">
    <property type="nucleotide sequence ID" value="NZ_CBCSBE010000041.1"/>
</dbReference>
<evidence type="ECO:0000313" key="3">
    <source>
        <dbReference type="Proteomes" id="UP000282028"/>
    </source>
</evidence>
<evidence type="ECO:0000313" key="2">
    <source>
        <dbReference type="EMBL" id="RNB70841.1"/>
    </source>
</evidence>
<dbReference type="PANTHER" id="PTHR43308">
    <property type="entry name" value="OUTER MEMBRANE PROTEIN ALPHA-RELATED"/>
    <property type="match status" value="1"/>
</dbReference>
<dbReference type="PANTHER" id="PTHR43308:SF5">
    <property type="entry name" value="S-LAYER PROTEIN _ PEPTIDOGLYCAN ENDO-BETA-N-ACETYLGLUCOSAMINIDASE"/>
    <property type="match status" value="1"/>
</dbReference>
<feature type="domain" description="SLH" evidence="1">
    <location>
        <begin position="99"/>
        <end position="162"/>
    </location>
</feature>
<feature type="domain" description="SLH" evidence="1">
    <location>
        <begin position="34"/>
        <end position="97"/>
    </location>
</feature>
<dbReference type="Proteomes" id="UP000282028">
    <property type="component" value="Unassembled WGS sequence"/>
</dbReference>